<organism evidence="1 2">
    <name type="scientific">Prevotella melaninogenica</name>
    <dbReference type="NCBI Taxonomy" id="28132"/>
    <lineage>
        <taxon>Bacteria</taxon>
        <taxon>Pseudomonadati</taxon>
        <taxon>Bacteroidota</taxon>
        <taxon>Bacteroidia</taxon>
        <taxon>Bacteroidales</taxon>
        <taxon>Prevotellaceae</taxon>
        <taxon>Prevotella</taxon>
    </lineage>
</organism>
<gene>
    <name evidence="1" type="ORF">PMEL1_00530</name>
</gene>
<dbReference type="EMBL" id="AP018049">
    <property type="protein sequence ID" value="BBA28626.1"/>
    <property type="molecule type" value="Genomic_DNA"/>
</dbReference>
<sequence>MTKEIILYLEIKGETCEHITMEGKVGEICSKVLK</sequence>
<evidence type="ECO:0000313" key="2">
    <source>
        <dbReference type="Proteomes" id="UP000267517"/>
    </source>
</evidence>
<protein>
    <submittedName>
        <fullName evidence="1">Uncharacterized protein</fullName>
    </submittedName>
</protein>
<evidence type="ECO:0000313" key="1">
    <source>
        <dbReference type="EMBL" id="BBA28626.1"/>
    </source>
</evidence>
<name>A0A250KGC9_9BACT</name>
<dbReference type="Proteomes" id="UP000267517">
    <property type="component" value="Chromosome I"/>
</dbReference>
<accession>A0A250KGC9</accession>
<proteinExistence type="predicted"/>
<reference evidence="1 2" key="1">
    <citation type="submission" date="2017-05" db="EMBL/GenBank/DDBJ databases">
        <title>whole genome sequence of Prevotella melaninogenica GAI 07411.</title>
        <authorList>
            <person name="Kondo Y."/>
            <person name="Hoshino T."/>
        </authorList>
    </citation>
    <scope>NUCLEOTIDE SEQUENCE [LARGE SCALE GENOMIC DNA]</scope>
    <source>
        <strain evidence="1 2">GAI 07411</strain>
    </source>
</reference>
<dbReference type="AlphaFoldDB" id="A0A250KGC9"/>